<name>A0A381UHT8_9ZZZZ</name>
<evidence type="ECO:0000313" key="1">
    <source>
        <dbReference type="EMBL" id="SVA27720.1"/>
    </source>
</evidence>
<accession>A0A381UHT8</accession>
<gene>
    <name evidence="1" type="ORF">METZ01_LOCUS80574</name>
</gene>
<sequence length="24" mass="2417">VLASNIADGIGSEGTAKILITFLL</sequence>
<organism evidence="1">
    <name type="scientific">marine metagenome</name>
    <dbReference type="NCBI Taxonomy" id="408172"/>
    <lineage>
        <taxon>unclassified sequences</taxon>
        <taxon>metagenomes</taxon>
        <taxon>ecological metagenomes</taxon>
    </lineage>
</organism>
<feature type="non-terminal residue" evidence="1">
    <location>
        <position position="1"/>
    </location>
</feature>
<dbReference type="EMBL" id="UINC01006470">
    <property type="protein sequence ID" value="SVA27720.1"/>
    <property type="molecule type" value="Genomic_DNA"/>
</dbReference>
<dbReference type="AlphaFoldDB" id="A0A381UHT8"/>
<reference evidence="1" key="1">
    <citation type="submission" date="2018-05" db="EMBL/GenBank/DDBJ databases">
        <authorList>
            <person name="Lanie J.A."/>
            <person name="Ng W.-L."/>
            <person name="Kazmierczak K.M."/>
            <person name="Andrzejewski T.M."/>
            <person name="Davidsen T.M."/>
            <person name="Wayne K.J."/>
            <person name="Tettelin H."/>
            <person name="Glass J.I."/>
            <person name="Rusch D."/>
            <person name="Podicherti R."/>
            <person name="Tsui H.-C.T."/>
            <person name="Winkler M.E."/>
        </authorList>
    </citation>
    <scope>NUCLEOTIDE SEQUENCE</scope>
</reference>
<protein>
    <submittedName>
        <fullName evidence="1">Uncharacterized protein</fullName>
    </submittedName>
</protein>
<proteinExistence type="predicted"/>